<organism evidence="2">
    <name type="scientific">Cellulosilyticum ruminicola</name>
    <dbReference type="NCBI Taxonomy" id="425254"/>
    <lineage>
        <taxon>Bacteria</taxon>
        <taxon>Bacillati</taxon>
        <taxon>Bacillota</taxon>
        <taxon>Clostridia</taxon>
        <taxon>Lachnospirales</taxon>
        <taxon>Cellulosilyticaceae</taxon>
        <taxon>Cellulosilyticum</taxon>
    </lineage>
</organism>
<feature type="non-terminal residue" evidence="2">
    <location>
        <position position="83"/>
    </location>
</feature>
<protein>
    <submittedName>
        <fullName evidence="2">Endoglucanase</fullName>
    </submittedName>
</protein>
<proteinExistence type="predicted"/>
<dbReference type="EMBL" id="GU211284">
    <property type="protein sequence ID" value="ACZ98608.1"/>
    <property type="molecule type" value="Genomic_DNA"/>
</dbReference>
<accession>D2KFK6</accession>
<keyword evidence="1" id="KW-0732">Signal</keyword>
<evidence type="ECO:0000256" key="1">
    <source>
        <dbReference type="SAM" id="SignalP"/>
    </source>
</evidence>
<sequence length="83" mass="8819">MKTQQLLGIVMSLLMLAGNVTSVYHGTATMRNVTPAQLASEMNVGWNLGNSLDADGRAAINALNNTFISVVRKTGGIMLKDVL</sequence>
<reference evidence="2" key="1">
    <citation type="journal article" date="2010" name="Appl. Environ. Microbiol.">
        <title>Cellulosilyticum ruminicola, a newly described rumen bacterium that possesses redundant fibrolytic-protein-encoding genes and degrades lignocellulose with multiple carbohydrate- borne fibrolytic enzymes.</title>
        <authorList>
            <person name="Cai S."/>
            <person name="Li J."/>
            <person name="Hu F.Z."/>
            <person name="Zhang K."/>
            <person name="Luo Y."/>
            <person name="Janto B."/>
            <person name="Boissy R."/>
            <person name="Ehrlich G."/>
            <person name="Dong X."/>
        </authorList>
    </citation>
    <scope>NUCLEOTIDE SEQUENCE</scope>
    <source>
        <strain evidence="2">CGMCC 1.5065</strain>
    </source>
</reference>
<evidence type="ECO:0000313" key="2">
    <source>
        <dbReference type="EMBL" id="ACZ98608.1"/>
    </source>
</evidence>
<dbReference type="AlphaFoldDB" id="D2KFK6"/>
<feature type="chain" id="PRO_5038696560" evidence="1">
    <location>
        <begin position="18"/>
        <end position="83"/>
    </location>
</feature>
<name>D2KFK6_9FIRM</name>
<feature type="signal peptide" evidence="1">
    <location>
        <begin position="1"/>
        <end position="17"/>
    </location>
</feature>